<reference evidence="2" key="1">
    <citation type="journal article" date="2019" name="Environ. Microbiol.">
        <title>Fungal ecological strategies reflected in gene transcription - a case study of two litter decomposers.</title>
        <authorList>
            <person name="Barbi F."/>
            <person name="Kohler A."/>
            <person name="Barry K."/>
            <person name="Baskaran P."/>
            <person name="Daum C."/>
            <person name="Fauchery L."/>
            <person name="Ihrmark K."/>
            <person name="Kuo A."/>
            <person name="LaButti K."/>
            <person name="Lipzen A."/>
            <person name="Morin E."/>
            <person name="Grigoriev I.V."/>
            <person name="Henrissat B."/>
            <person name="Lindahl B."/>
            <person name="Martin F."/>
        </authorList>
    </citation>
    <scope>NUCLEOTIDE SEQUENCE</scope>
    <source>
        <strain evidence="2">JB14</strain>
    </source>
</reference>
<gene>
    <name evidence="2" type="ORF">BT96DRAFT_1002012</name>
</gene>
<evidence type="ECO:0000313" key="3">
    <source>
        <dbReference type="Proteomes" id="UP000799118"/>
    </source>
</evidence>
<dbReference type="AlphaFoldDB" id="A0A6A4GXX7"/>
<name>A0A6A4GXX7_9AGAR</name>
<dbReference type="EMBL" id="ML769648">
    <property type="protein sequence ID" value="KAE9390742.1"/>
    <property type="molecule type" value="Genomic_DNA"/>
</dbReference>
<feature type="region of interest" description="Disordered" evidence="1">
    <location>
        <begin position="473"/>
        <end position="493"/>
    </location>
</feature>
<keyword evidence="3" id="KW-1185">Reference proteome</keyword>
<feature type="compositionally biased region" description="Polar residues" evidence="1">
    <location>
        <begin position="482"/>
        <end position="491"/>
    </location>
</feature>
<protein>
    <recommendedName>
        <fullName evidence="4">F-box domain-containing protein</fullName>
    </recommendedName>
</protein>
<accession>A0A6A4GXX7</accession>
<evidence type="ECO:0008006" key="4">
    <source>
        <dbReference type="Google" id="ProtNLM"/>
    </source>
</evidence>
<proteinExistence type="predicted"/>
<organism evidence="2 3">
    <name type="scientific">Gymnopus androsaceus JB14</name>
    <dbReference type="NCBI Taxonomy" id="1447944"/>
    <lineage>
        <taxon>Eukaryota</taxon>
        <taxon>Fungi</taxon>
        <taxon>Dikarya</taxon>
        <taxon>Basidiomycota</taxon>
        <taxon>Agaricomycotina</taxon>
        <taxon>Agaricomycetes</taxon>
        <taxon>Agaricomycetidae</taxon>
        <taxon>Agaricales</taxon>
        <taxon>Marasmiineae</taxon>
        <taxon>Omphalotaceae</taxon>
        <taxon>Gymnopus</taxon>
    </lineage>
</organism>
<dbReference type="OrthoDB" id="3365698at2759"/>
<sequence length="571" mass="64608">MTCSTPKPTLSTTFTDLDMKTIQPSNISRVIDQFEKQDLRAQLRSFRYPSNSEKEHLLALIAQGEQELLQQENDILTILLQQARSLFAPIRKLPNELLLECLMHHIDEDMVDMYGCRRWLALSLCIEVCGHFQDLLLSAKSFWSSISFSVGRKSSEEDSCLFRLSDEVNPYNHYLDDVLGLCADHPLTVDILVDWGYTLQSKTPIFKPLTDHKSPWRSLGIRCDAGITADILSGLACAIEDVERLEIRSRFGEPIEDAESIPLYLPRLSSVVLVSFRAPPQLPFAQITRLSLIDAPLALLERDLALYTNLEYLTITNAHDTPLDRSVGEILSHSIASFKSLDSLRFIHVKVGLTATVKMESFKALLLNLVTPNITGLKLTMVHRNSYHYPYEAWKMSELILFLEQSRCNLTSLFIELKTSADALKGLLKLVPRLVHFTLRENKSHKHKVYLGCAMGMPVRVVSGFEPDIEDEEDDWFPPTMPSKSDSSSQLRPRHRSLVLSVHEDAFQDSSFLEMVASRRRESTVAAGTMLESLQLQLTRTGGLRGPSYTNPGYEEEGIAGIRHRSQRMSN</sequence>
<evidence type="ECO:0000313" key="2">
    <source>
        <dbReference type="EMBL" id="KAE9390742.1"/>
    </source>
</evidence>
<dbReference type="Proteomes" id="UP000799118">
    <property type="component" value="Unassembled WGS sequence"/>
</dbReference>
<evidence type="ECO:0000256" key="1">
    <source>
        <dbReference type="SAM" id="MobiDB-lite"/>
    </source>
</evidence>